<dbReference type="EMBL" id="MN328267">
    <property type="protein sequence ID" value="QGF19348.1"/>
    <property type="molecule type" value="Genomic_DNA"/>
</dbReference>
<organism evidence="1">
    <name type="scientific">Antarctic circular DNA molecule</name>
    <dbReference type="NCBI Taxonomy" id="2664238"/>
    <lineage>
        <taxon>unclassified sequences</taxon>
    </lineage>
</organism>
<dbReference type="AlphaFoldDB" id="A0A5Q2F2B2"/>
<sequence>MQSKRKSQSKLPYAKYARTAYDVARGAKKVYDKYRKAKKTVNNLIPKTRFQQEGTHGDAVSKKITIEYPGQHKKRHDEGKFEVFTTYTGRFSSSNTGIVGYMPYSASDLNFAGGNPILIPPLFTLRQILFIPAFSAGVRTFTPNTIFQSRTPVLSGSSIFEINPDTNNSGSTMIPLATGAETFGAGQQRIMHLKSVKDNIVFTNFSNVSARIKIVWFLCKKSTTFTPIELMDQSMENRRPPGTVTNATEVFGTSVANVMGPGFLPTTGFQLRTIGHEGFDLSNFPLAKKYWKVLNTEQFILQGGDHYEMITKTDVNKYIQKETLVTSEIDNSFHAGLTCIPTVFIAPYPVTDTTSAGIAMSDVTIGPFNIGAVTTRNWEFGWVSKNISSDMQYVQPGLAINPISASTKLVNTEDASVPAF</sequence>
<accession>A0A5Q2F2B2</accession>
<proteinExistence type="predicted"/>
<name>A0A5Q2F2B2_9ZZZZ</name>
<evidence type="ECO:0008006" key="2">
    <source>
        <dbReference type="Google" id="ProtNLM"/>
    </source>
</evidence>
<protein>
    <recommendedName>
        <fullName evidence="2">Capsid protein</fullName>
    </recommendedName>
</protein>
<evidence type="ECO:0000313" key="1">
    <source>
        <dbReference type="EMBL" id="QGF19348.1"/>
    </source>
</evidence>
<reference evidence="1" key="1">
    <citation type="journal article" date="2019" name="Viruses">
        <title>Single-stranded DNA viruses in Antarctic cryoconite holes.</title>
        <authorList>
            <person name="Sommers P."/>
            <person name="Fontenele R.S."/>
            <person name="Kringen T."/>
            <person name="Kaberger S."/>
            <person name="Porazinska D.L."/>
            <person name="Darcy J.L."/>
            <person name="Schmidt S.K."/>
            <person name="Varsani A."/>
        </authorList>
    </citation>
    <scope>NUCLEOTIDE SEQUENCE</scope>
    <source>
        <strain evidence="1">CAA_003_V_32</strain>
    </source>
</reference>